<dbReference type="InterPro" id="IPR013324">
    <property type="entry name" value="RNA_pol_sigma_r3/r4-like"/>
</dbReference>
<dbReference type="InterPro" id="IPR007627">
    <property type="entry name" value="RNA_pol_sigma70_r2"/>
</dbReference>
<dbReference type="AlphaFoldDB" id="F8N809"/>
<dbReference type="NCBIfam" id="TIGR02937">
    <property type="entry name" value="sigma70-ECF"/>
    <property type="match status" value="1"/>
</dbReference>
<evidence type="ECO:0000256" key="4">
    <source>
        <dbReference type="ARBA" id="ARBA00023163"/>
    </source>
</evidence>
<dbReference type="GO" id="GO:0003677">
    <property type="term" value="F:DNA binding"/>
    <property type="evidence" value="ECO:0007669"/>
    <property type="project" value="InterPro"/>
</dbReference>
<dbReference type="PRINTS" id="PR00038">
    <property type="entry name" value="HTHLUXR"/>
</dbReference>
<dbReference type="Proteomes" id="UP000002772">
    <property type="component" value="Unassembled WGS sequence"/>
</dbReference>
<dbReference type="GO" id="GO:0016987">
    <property type="term" value="F:sigma factor activity"/>
    <property type="evidence" value="ECO:0007669"/>
    <property type="project" value="UniProtKB-KW"/>
</dbReference>
<protein>
    <submittedName>
        <fullName evidence="7">RNA polymerase, sigma-24 subunit, ECF subfamily</fullName>
    </submittedName>
</protein>
<dbReference type="InterPro" id="IPR013325">
    <property type="entry name" value="RNA_pol_sigma_r2"/>
</dbReference>
<reference evidence="8" key="1">
    <citation type="journal article" date="2011" name="Stand. Genomic Sci.">
        <title>Non-contiguous finished genome sequence of the opportunistic oral pathogen Prevotella multisaccharivorax type strain (PPPA20).</title>
        <authorList>
            <person name="Pati A."/>
            <person name="Gronow S."/>
            <person name="Lu M."/>
            <person name="Lapidus A."/>
            <person name="Nolan M."/>
            <person name="Lucas S."/>
            <person name="Hammon N."/>
            <person name="Deshpande S."/>
            <person name="Cheng J.F."/>
            <person name="Tapia R."/>
            <person name="Han C."/>
            <person name="Goodwin L."/>
            <person name="Pitluck S."/>
            <person name="Liolios K."/>
            <person name="Pagani I."/>
            <person name="Mavromatis K."/>
            <person name="Mikhailova N."/>
            <person name="Huntemann M."/>
            <person name="Chen A."/>
            <person name="Palaniappan K."/>
            <person name="Land M."/>
            <person name="Hauser L."/>
            <person name="Detter J.C."/>
            <person name="Brambilla E.M."/>
            <person name="Rohde M."/>
            <person name="Goker M."/>
            <person name="Woyke T."/>
            <person name="Bristow J."/>
            <person name="Eisen J.A."/>
            <person name="Markowitz V."/>
            <person name="Hugenholtz P."/>
            <person name="Kyrpides N.C."/>
            <person name="Klenk H.P."/>
            <person name="Ivanova N."/>
        </authorList>
    </citation>
    <scope>NUCLEOTIDE SEQUENCE [LARGE SCALE GENOMIC DNA]</scope>
    <source>
        <strain evidence="8">DSM 17128</strain>
    </source>
</reference>
<dbReference type="eggNOG" id="COG1595">
    <property type="taxonomic scope" value="Bacteria"/>
</dbReference>
<dbReference type="RefSeq" id="WP_007575195.1">
    <property type="nucleotide sequence ID" value="NZ_BPTS01000002.1"/>
</dbReference>
<dbReference type="InterPro" id="IPR014327">
    <property type="entry name" value="RNA_pol_sigma70_bacteroid"/>
</dbReference>
<sequence>MQSRSSYEDLFKRTYPKLFFYVKGIVGNDADAEDAVEEVFADLWRRRDEVEWCDKLEAYLYRAVLSRAINILHKANHSEEQLSLLIAINDRRMAYLESEWGNPQHDVEMADIRQAIEEAVMELPERCRQVFQMSYIDGLGHQEIAGKLGISVRTVEVHIYNALRMLRKKLDGKRNLLSIILCCL</sequence>
<keyword evidence="3" id="KW-0731">Sigma factor</keyword>
<evidence type="ECO:0000256" key="2">
    <source>
        <dbReference type="ARBA" id="ARBA00023015"/>
    </source>
</evidence>
<feature type="domain" description="RNA polymerase sigma-70 region 2" evidence="5">
    <location>
        <begin position="10"/>
        <end position="75"/>
    </location>
</feature>
<evidence type="ECO:0000259" key="6">
    <source>
        <dbReference type="Pfam" id="PF08281"/>
    </source>
</evidence>
<keyword evidence="8" id="KW-1185">Reference proteome</keyword>
<dbReference type="SUPFAM" id="SSF88946">
    <property type="entry name" value="Sigma2 domain of RNA polymerase sigma factors"/>
    <property type="match status" value="1"/>
</dbReference>
<dbReference type="STRING" id="688246.Premu_2165"/>
<accession>F8N809</accession>
<dbReference type="OrthoDB" id="9782991at2"/>
<dbReference type="Gene3D" id="1.10.10.10">
    <property type="entry name" value="Winged helix-like DNA-binding domain superfamily/Winged helix DNA-binding domain"/>
    <property type="match status" value="1"/>
</dbReference>
<dbReference type="InterPro" id="IPR013249">
    <property type="entry name" value="RNA_pol_sigma70_r4_t2"/>
</dbReference>
<dbReference type="HOGENOM" id="CLU_047691_4_3_10"/>
<dbReference type="NCBIfam" id="TIGR02985">
    <property type="entry name" value="Sig70_bacteroi1"/>
    <property type="match status" value="1"/>
</dbReference>
<dbReference type="GO" id="GO:0006352">
    <property type="term" value="P:DNA-templated transcription initiation"/>
    <property type="evidence" value="ECO:0007669"/>
    <property type="project" value="InterPro"/>
</dbReference>
<dbReference type="CDD" id="cd06171">
    <property type="entry name" value="Sigma70_r4"/>
    <property type="match status" value="1"/>
</dbReference>
<dbReference type="SUPFAM" id="SSF88659">
    <property type="entry name" value="Sigma3 and sigma4 domains of RNA polymerase sigma factors"/>
    <property type="match status" value="1"/>
</dbReference>
<dbReference type="Pfam" id="PF08281">
    <property type="entry name" value="Sigma70_r4_2"/>
    <property type="match status" value="1"/>
</dbReference>
<dbReference type="Gene3D" id="1.10.1740.10">
    <property type="match status" value="1"/>
</dbReference>
<evidence type="ECO:0000259" key="5">
    <source>
        <dbReference type="Pfam" id="PF04542"/>
    </source>
</evidence>
<comment type="similarity">
    <text evidence="1">Belongs to the sigma-70 factor family. ECF subfamily.</text>
</comment>
<keyword evidence="2" id="KW-0805">Transcription regulation</keyword>
<dbReference type="EMBL" id="GL945017">
    <property type="protein sequence ID" value="EGN57555.1"/>
    <property type="molecule type" value="Genomic_DNA"/>
</dbReference>
<dbReference type="InterPro" id="IPR000792">
    <property type="entry name" value="Tscrpt_reg_LuxR_C"/>
</dbReference>
<evidence type="ECO:0000256" key="3">
    <source>
        <dbReference type="ARBA" id="ARBA00023082"/>
    </source>
</evidence>
<gene>
    <name evidence="7" type="ORF">Premu_2165</name>
</gene>
<dbReference type="InterPro" id="IPR036388">
    <property type="entry name" value="WH-like_DNA-bd_sf"/>
</dbReference>
<dbReference type="InterPro" id="IPR039425">
    <property type="entry name" value="RNA_pol_sigma-70-like"/>
</dbReference>
<dbReference type="InterPro" id="IPR014284">
    <property type="entry name" value="RNA_pol_sigma-70_dom"/>
</dbReference>
<proteinExistence type="inferred from homology"/>
<feature type="domain" description="RNA polymerase sigma factor 70 region 4 type 2" evidence="6">
    <location>
        <begin position="113"/>
        <end position="166"/>
    </location>
</feature>
<dbReference type="PANTHER" id="PTHR43133">
    <property type="entry name" value="RNA POLYMERASE ECF-TYPE SIGMA FACTO"/>
    <property type="match status" value="1"/>
</dbReference>
<dbReference type="PANTHER" id="PTHR43133:SF46">
    <property type="entry name" value="RNA POLYMERASE SIGMA-70 FACTOR ECF SUBFAMILY"/>
    <property type="match status" value="1"/>
</dbReference>
<evidence type="ECO:0000313" key="7">
    <source>
        <dbReference type="EMBL" id="EGN57555.1"/>
    </source>
</evidence>
<dbReference type="Pfam" id="PF04542">
    <property type="entry name" value="Sigma70_r2"/>
    <property type="match status" value="1"/>
</dbReference>
<keyword evidence="4" id="KW-0804">Transcription</keyword>
<name>F8N809_9BACT</name>
<evidence type="ECO:0000313" key="8">
    <source>
        <dbReference type="Proteomes" id="UP000002772"/>
    </source>
</evidence>
<evidence type="ECO:0000256" key="1">
    <source>
        <dbReference type="ARBA" id="ARBA00010641"/>
    </source>
</evidence>
<organism evidence="7 8">
    <name type="scientific">Hallella multisaccharivorax DSM 17128</name>
    <dbReference type="NCBI Taxonomy" id="688246"/>
    <lineage>
        <taxon>Bacteria</taxon>
        <taxon>Pseudomonadati</taxon>
        <taxon>Bacteroidota</taxon>
        <taxon>Bacteroidia</taxon>
        <taxon>Bacteroidales</taxon>
        <taxon>Prevotellaceae</taxon>
        <taxon>Hallella</taxon>
    </lineage>
</organism>